<feature type="transmembrane region" description="Helical" evidence="2">
    <location>
        <begin position="21"/>
        <end position="45"/>
    </location>
</feature>
<dbReference type="OrthoDB" id="271386at2759"/>
<accession>A0A5J9UFB6</accession>
<evidence type="ECO:0000256" key="2">
    <source>
        <dbReference type="SAM" id="Phobius"/>
    </source>
</evidence>
<keyword evidence="2" id="KW-1133">Transmembrane helix</keyword>
<proteinExistence type="predicted"/>
<keyword evidence="4" id="KW-1185">Reference proteome</keyword>
<evidence type="ECO:0000256" key="1">
    <source>
        <dbReference type="SAM" id="MobiDB-lite"/>
    </source>
</evidence>
<reference evidence="3 4" key="1">
    <citation type="journal article" date="2019" name="Sci. Rep.">
        <title>A high-quality genome of Eragrostis curvula grass provides insights into Poaceae evolution and supports new strategies to enhance forage quality.</title>
        <authorList>
            <person name="Carballo J."/>
            <person name="Santos B.A.C.M."/>
            <person name="Zappacosta D."/>
            <person name="Garbus I."/>
            <person name="Selva J.P."/>
            <person name="Gallo C.A."/>
            <person name="Diaz A."/>
            <person name="Albertini E."/>
            <person name="Caccamo M."/>
            <person name="Echenique V."/>
        </authorList>
    </citation>
    <scope>NUCLEOTIDE SEQUENCE [LARGE SCALE GENOMIC DNA]</scope>
    <source>
        <strain evidence="4">cv. Victoria</strain>
        <tissue evidence="3">Leaf</tissue>
    </source>
</reference>
<dbReference type="AlphaFoldDB" id="A0A5J9UFB6"/>
<evidence type="ECO:0000313" key="4">
    <source>
        <dbReference type="Proteomes" id="UP000324897"/>
    </source>
</evidence>
<keyword evidence="2" id="KW-0812">Transmembrane</keyword>
<sequence length="85" mass="9266">MARIKPKALLDKSKQKKGPSQIGVTTIVTYMVLGVLVASSVYFAYQYWVGRGSAAAAVGLRKTVNCIAEGMYSYLGAKKKVLYEE</sequence>
<dbReference type="PANTHER" id="PTHR47269:SF1">
    <property type="entry name" value="PEPTIDYL-PROLYL CIS-TRANS ISOMERASE CYP21-4"/>
    <property type="match status" value="1"/>
</dbReference>
<feature type="region of interest" description="Disordered" evidence="1">
    <location>
        <begin position="1"/>
        <end position="20"/>
    </location>
</feature>
<protein>
    <submittedName>
        <fullName evidence="3">Uncharacterized protein</fullName>
    </submittedName>
</protein>
<comment type="caution">
    <text evidence="3">The sequence shown here is derived from an EMBL/GenBank/DDBJ whole genome shotgun (WGS) entry which is preliminary data.</text>
</comment>
<organism evidence="3 4">
    <name type="scientific">Eragrostis curvula</name>
    <name type="common">weeping love grass</name>
    <dbReference type="NCBI Taxonomy" id="38414"/>
    <lineage>
        <taxon>Eukaryota</taxon>
        <taxon>Viridiplantae</taxon>
        <taxon>Streptophyta</taxon>
        <taxon>Embryophyta</taxon>
        <taxon>Tracheophyta</taxon>
        <taxon>Spermatophyta</taxon>
        <taxon>Magnoliopsida</taxon>
        <taxon>Liliopsida</taxon>
        <taxon>Poales</taxon>
        <taxon>Poaceae</taxon>
        <taxon>PACMAD clade</taxon>
        <taxon>Chloridoideae</taxon>
        <taxon>Eragrostideae</taxon>
        <taxon>Eragrostidinae</taxon>
        <taxon>Eragrostis</taxon>
    </lineage>
</organism>
<dbReference type="PANTHER" id="PTHR47269">
    <property type="entry name" value="PEPTIDYL-PROLYL CIS-TRANS ISOMERASE CYP21-4"/>
    <property type="match status" value="1"/>
</dbReference>
<dbReference type="EMBL" id="RWGY01000026">
    <property type="protein sequence ID" value="TVU22429.1"/>
    <property type="molecule type" value="Genomic_DNA"/>
</dbReference>
<dbReference type="Proteomes" id="UP000324897">
    <property type="component" value="Unassembled WGS sequence"/>
</dbReference>
<dbReference type="Gramene" id="TVU22429">
    <property type="protein sequence ID" value="TVU22429"/>
    <property type="gene ID" value="EJB05_32123"/>
</dbReference>
<keyword evidence="2" id="KW-0472">Membrane</keyword>
<name>A0A5J9UFB6_9POAL</name>
<evidence type="ECO:0000313" key="3">
    <source>
        <dbReference type="EMBL" id="TVU22429.1"/>
    </source>
</evidence>
<gene>
    <name evidence="3" type="ORF">EJB05_32123</name>
</gene>